<comment type="caution">
    <text evidence="10">Lacks conserved residue(s) required for the propagation of feature annotation.</text>
</comment>
<dbReference type="EMBL" id="RKHG01000001">
    <property type="protein sequence ID" value="ROR54301.1"/>
    <property type="molecule type" value="Genomic_DNA"/>
</dbReference>
<protein>
    <recommendedName>
        <fullName evidence="10">DNA integrity scanning protein DisA</fullName>
    </recommendedName>
    <alternativeName>
        <fullName evidence="10">Cyclic di-AMP synthase</fullName>
        <shortName evidence="10">c-di-AMP synthase</shortName>
    </alternativeName>
    <alternativeName>
        <fullName evidence="10">Diadenylate cyclase</fullName>
        <ecNumber evidence="10">2.7.7.85</ecNumber>
    </alternativeName>
</protein>
<dbReference type="Proteomes" id="UP000275749">
    <property type="component" value="Unassembled WGS sequence"/>
</dbReference>
<dbReference type="SUPFAM" id="SSF143597">
    <property type="entry name" value="YojJ-like"/>
    <property type="match status" value="1"/>
</dbReference>
<comment type="catalytic activity">
    <reaction evidence="1 10">
        <text>2 ATP = 3',3'-c-di-AMP + 2 diphosphate</text>
        <dbReference type="Rhea" id="RHEA:35655"/>
        <dbReference type="ChEBI" id="CHEBI:30616"/>
        <dbReference type="ChEBI" id="CHEBI:33019"/>
        <dbReference type="ChEBI" id="CHEBI:71500"/>
        <dbReference type="EC" id="2.7.7.85"/>
    </reaction>
</comment>
<dbReference type="GO" id="GO:0006281">
    <property type="term" value="P:DNA repair"/>
    <property type="evidence" value="ECO:0007669"/>
    <property type="project" value="UniProtKB-UniRule"/>
</dbReference>
<dbReference type="Pfam" id="PF02457">
    <property type="entry name" value="DAC"/>
    <property type="match status" value="1"/>
</dbReference>
<dbReference type="PROSITE" id="PS51794">
    <property type="entry name" value="DAC"/>
    <property type="match status" value="1"/>
</dbReference>
<name>A0A3N1ZTW4_9ACTN</name>
<keyword evidence="9 10" id="KW-0234">DNA repair</keyword>
<evidence type="ECO:0000313" key="13">
    <source>
        <dbReference type="Proteomes" id="UP000275749"/>
    </source>
</evidence>
<evidence type="ECO:0000256" key="8">
    <source>
        <dbReference type="ARBA" id="ARBA00023125"/>
    </source>
</evidence>
<evidence type="ECO:0000256" key="9">
    <source>
        <dbReference type="ARBA" id="ARBA00023204"/>
    </source>
</evidence>
<dbReference type="InterPro" id="IPR010994">
    <property type="entry name" value="RuvA_2-like"/>
</dbReference>
<reference evidence="12 13" key="1">
    <citation type="submission" date="2018-11" db="EMBL/GenBank/DDBJ databases">
        <title>Sequencing the genomes of 1000 actinobacteria strains.</title>
        <authorList>
            <person name="Klenk H.-P."/>
        </authorList>
    </citation>
    <scope>NUCLEOTIDE SEQUENCE [LARGE SCALE GENOMIC DNA]</scope>
    <source>
        <strain evidence="12 13">DSM 10546</strain>
    </source>
</reference>
<dbReference type="SUPFAM" id="SSF47781">
    <property type="entry name" value="RuvA domain 2-like"/>
    <property type="match status" value="1"/>
</dbReference>
<gene>
    <name evidence="10" type="primary">disA</name>
    <name evidence="12" type="ORF">EDD41_1499</name>
</gene>
<feature type="domain" description="DAC" evidence="11">
    <location>
        <begin position="9"/>
        <end position="148"/>
    </location>
</feature>
<keyword evidence="8 10" id="KW-0238">DNA-binding</keyword>
<evidence type="ECO:0000256" key="5">
    <source>
        <dbReference type="ARBA" id="ARBA00022763"/>
    </source>
</evidence>
<feature type="binding site" evidence="10">
    <location>
        <begin position="107"/>
        <end position="111"/>
    </location>
    <ligand>
        <name>ATP</name>
        <dbReference type="ChEBI" id="CHEBI:30616"/>
    </ligand>
</feature>
<dbReference type="Gene3D" id="1.20.1260.110">
    <property type="entry name" value="DNA integrity scanning linker region"/>
    <property type="match status" value="1"/>
</dbReference>
<keyword evidence="3 10" id="KW-0548">Nucleotidyltransferase</keyword>
<dbReference type="GO" id="GO:0004016">
    <property type="term" value="F:adenylate cyclase activity"/>
    <property type="evidence" value="ECO:0007669"/>
    <property type="project" value="TreeGrafter"/>
</dbReference>
<proteinExistence type="inferred from homology"/>
<evidence type="ECO:0000256" key="6">
    <source>
        <dbReference type="ARBA" id="ARBA00022840"/>
    </source>
</evidence>
<dbReference type="HAMAP" id="MF_01438">
    <property type="entry name" value="DisA"/>
    <property type="match status" value="1"/>
</dbReference>
<dbReference type="Gene3D" id="1.10.150.20">
    <property type="entry name" value="5' to 3' exonuclease, C-terminal subdomain"/>
    <property type="match status" value="1"/>
</dbReference>
<keyword evidence="7 10" id="KW-0460">Magnesium</keyword>
<dbReference type="GO" id="GO:0106408">
    <property type="term" value="F:diadenylate cyclase activity"/>
    <property type="evidence" value="ECO:0007669"/>
    <property type="project" value="UniProtKB-EC"/>
</dbReference>
<dbReference type="PANTHER" id="PTHR34185:SF3">
    <property type="entry name" value="DNA INTEGRITY SCANNING PROTEIN DISA"/>
    <property type="match status" value="1"/>
</dbReference>
<comment type="similarity">
    <text evidence="10">Belongs to the DisA family.</text>
</comment>
<dbReference type="RefSeq" id="WP_123575450.1">
    <property type="nucleotide sequence ID" value="NZ_RKHG01000001.1"/>
</dbReference>
<keyword evidence="5 10" id="KW-0227">DNA damage</keyword>
<evidence type="ECO:0000313" key="12">
    <source>
        <dbReference type="EMBL" id="ROR54301.1"/>
    </source>
</evidence>
<evidence type="ECO:0000256" key="7">
    <source>
        <dbReference type="ARBA" id="ARBA00022842"/>
    </source>
</evidence>
<comment type="function">
    <text evidence="10">Participates in a DNA-damage check-point. DisA forms globular foci that rapidly scan along the chromosomes searching for lesions.</text>
</comment>
<dbReference type="GO" id="GO:0005524">
    <property type="term" value="F:ATP binding"/>
    <property type="evidence" value="ECO:0007669"/>
    <property type="project" value="UniProtKB-UniRule"/>
</dbReference>
<dbReference type="PANTHER" id="PTHR34185">
    <property type="entry name" value="DIADENYLATE CYCLASE"/>
    <property type="match status" value="1"/>
</dbReference>
<dbReference type="InterPro" id="IPR018906">
    <property type="entry name" value="DNA_integrity_scan_DisA_link"/>
</dbReference>
<sequence>MALSPAEIQARPRRYQALLAPGTPLREGLERILHGRTGALVVLGSNRKVDRVSTGGFALDVQFTPTALRELAKMDGGIILSSDFERILAAGVHFVPDGSIPTVETGTRHRTADRIAQQTGMPVVTVSASMSTIALFLDGQRHPIETSEAILSRANQALATLTRYRERLSGTTRSLSTLEVHDQVSVKDVALVAQRIEMIRRLDRELRAYVAALGVDGRLLEMQLYELTLGVDDLATLLELDYRPEEQEEMTFRVGALEHLDSTELLDPHVVARQMGFGEGMHLETRLEPRGHRQVAQLTRIPGSLGRRLVDHFGTLQALFGASTADLLEVEGFGEGRARLVREGLARLAEAAFSERLD</sequence>
<comment type="function">
    <text evidence="10">Has also diadenylate cyclase activity, catalyzing the condensation of 2 ATP molecules into cyclic di-AMP (c-di-AMP). c-di-AMP likely acts as a signaling molecule that may couple DNA integrity with a cellular process.</text>
</comment>
<keyword evidence="6 10" id="KW-0067">ATP-binding</keyword>
<comment type="cofactor">
    <cofactor evidence="10">
        <name>Mg(2+)</name>
        <dbReference type="ChEBI" id="CHEBI:18420"/>
    </cofactor>
</comment>
<keyword evidence="2 10" id="KW-0808">Transferase</keyword>
<evidence type="ECO:0000256" key="2">
    <source>
        <dbReference type="ARBA" id="ARBA00022679"/>
    </source>
</evidence>
<dbReference type="InterPro" id="IPR050338">
    <property type="entry name" value="DisA"/>
</dbReference>
<accession>A0A3N1ZTW4</accession>
<evidence type="ECO:0000256" key="3">
    <source>
        <dbReference type="ARBA" id="ARBA00022695"/>
    </source>
</evidence>
<dbReference type="EC" id="2.7.7.85" evidence="10"/>
<dbReference type="InterPro" id="IPR003390">
    <property type="entry name" value="DNA_integrity_scan_DisA_N"/>
</dbReference>
<evidence type="ECO:0000256" key="4">
    <source>
        <dbReference type="ARBA" id="ARBA00022741"/>
    </source>
</evidence>
<comment type="caution">
    <text evidence="12">The sequence shown here is derived from an EMBL/GenBank/DDBJ whole genome shotgun (WGS) entry which is preliminary data.</text>
</comment>
<evidence type="ECO:0000259" key="11">
    <source>
        <dbReference type="PROSITE" id="PS51794"/>
    </source>
</evidence>
<dbReference type="GO" id="GO:0003677">
    <property type="term" value="F:DNA binding"/>
    <property type="evidence" value="ECO:0007669"/>
    <property type="project" value="UniProtKB-UniRule"/>
</dbReference>
<dbReference type="AlphaFoldDB" id="A0A3N1ZTW4"/>
<feature type="binding site" evidence="10">
    <location>
        <position position="76"/>
    </location>
    <ligand>
        <name>ATP</name>
        <dbReference type="ChEBI" id="CHEBI:30616"/>
    </ligand>
</feature>
<dbReference type="NCBIfam" id="NF010009">
    <property type="entry name" value="PRK13482.1"/>
    <property type="match status" value="1"/>
</dbReference>
<dbReference type="Pfam" id="PF10635">
    <property type="entry name" value="DisA-linker"/>
    <property type="match status" value="1"/>
</dbReference>
<evidence type="ECO:0000256" key="10">
    <source>
        <dbReference type="HAMAP-Rule" id="MF_01438"/>
    </source>
</evidence>
<dbReference type="InterPro" id="IPR038331">
    <property type="entry name" value="DisA_sf"/>
</dbReference>
<comment type="subunit">
    <text evidence="10">Homooctamer.</text>
</comment>
<organism evidence="12 13">
    <name type="scientific">Luteococcus japonicus</name>
    <dbReference type="NCBI Taxonomy" id="33984"/>
    <lineage>
        <taxon>Bacteria</taxon>
        <taxon>Bacillati</taxon>
        <taxon>Actinomycetota</taxon>
        <taxon>Actinomycetes</taxon>
        <taxon>Propionibacteriales</taxon>
        <taxon>Propionibacteriaceae</taxon>
        <taxon>Luteococcus</taxon>
    </lineage>
</organism>
<keyword evidence="4 10" id="KW-0547">Nucleotide-binding</keyword>
<dbReference type="InterPro" id="IPR036888">
    <property type="entry name" value="DNA_integrity_DisA_N_sf"/>
</dbReference>
<dbReference type="InterPro" id="IPR023763">
    <property type="entry name" value="DNA_integrity_scanning_protein"/>
</dbReference>
<evidence type="ECO:0000256" key="1">
    <source>
        <dbReference type="ARBA" id="ARBA00000877"/>
    </source>
</evidence>
<dbReference type="Gene3D" id="3.40.1700.10">
    <property type="entry name" value="DNA integrity scanning protein, DisA, N-terminal domain"/>
    <property type="match status" value="1"/>
</dbReference>